<name>A0A6M3JYY0_9ZZZZ</name>
<dbReference type="GO" id="GO:0032259">
    <property type="term" value="P:methylation"/>
    <property type="evidence" value="ECO:0007669"/>
    <property type="project" value="UniProtKB-KW"/>
</dbReference>
<keyword evidence="3" id="KW-0808">Transferase</keyword>
<evidence type="ECO:0000259" key="1">
    <source>
        <dbReference type="Pfam" id="PF13847"/>
    </source>
</evidence>
<accession>A0A6M3JYY0</accession>
<dbReference type="CDD" id="cd02440">
    <property type="entry name" value="AdoMet_MTases"/>
    <property type="match status" value="1"/>
</dbReference>
<dbReference type="Pfam" id="PF13847">
    <property type="entry name" value="Methyltransf_31"/>
    <property type="match status" value="1"/>
</dbReference>
<sequence length="207" mass="24927">MGIQQKSDWYDKKYLEKQSEYDKHFSNCIYFPLWLCIMKRLSQKMKIIDLGCGVGQFAEMLHVHGFRNYTGIDFSEVAINKAKSKNLKGYNFILQNITTEPLPEGDIYIACEVLEHIENDIDIVRKIKWNTLLIASLPIFDYESHVRYFTSENEIIKRYEDYLDFRFLTMVGNYYWCFEAKRKLPIQETYQFSYPRKEYVFRDYVLI</sequence>
<dbReference type="EMBL" id="MT142053">
    <property type="protein sequence ID" value="QJA73795.1"/>
    <property type="molecule type" value="Genomic_DNA"/>
</dbReference>
<dbReference type="Gene3D" id="3.40.50.150">
    <property type="entry name" value="Vaccinia Virus protein VP39"/>
    <property type="match status" value="1"/>
</dbReference>
<dbReference type="InterPro" id="IPR029063">
    <property type="entry name" value="SAM-dependent_MTases_sf"/>
</dbReference>
<proteinExistence type="predicted"/>
<reference evidence="3" key="1">
    <citation type="submission" date="2020-03" db="EMBL/GenBank/DDBJ databases">
        <title>The deep terrestrial virosphere.</title>
        <authorList>
            <person name="Holmfeldt K."/>
            <person name="Nilsson E."/>
            <person name="Simone D."/>
            <person name="Lopez-Fernandez M."/>
            <person name="Wu X."/>
            <person name="de Brujin I."/>
            <person name="Lundin D."/>
            <person name="Andersson A."/>
            <person name="Bertilsson S."/>
            <person name="Dopson M."/>
        </authorList>
    </citation>
    <scope>NUCLEOTIDE SEQUENCE</scope>
    <source>
        <strain evidence="3">MM415A02229</strain>
        <strain evidence="2">MM415B01469</strain>
    </source>
</reference>
<evidence type="ECO:0000313" key="3">
    <source>
        <dbReference type="EMBL" id="QJA73795.1"/>
    </source>
</evidence>
<keyword evidence="3" id="KW-0489">Methyltransferase</keyword>
<dbReference type="InterPro" id="IPR025714">
    <property type="entry name" value="Methyltranfer_dom"/>
</dbReference>
<dbReference type="AlphaFoldDB" id="A0A6M3JYY0"/>
<evidence type="ECO:0000313" key="2">
    <source>
        <dbReference type="EMBL" id="QJA58340.1"/>
    </source>
</evidence>
<organism evidence="3">
    <name type="scientific">viral metagenome</name>
    <dbReference type="NCBI Taxonomy" id="1070528"/>
    <lineage>
        <taxon>unclassified sequences</taxon>
        <taxon>metagenomes</taxon>
        <taxon>organismal metagenomes</taxon>
    </lineage>
</organism>
<dbReference type="EMBL" id="MT141318">
    <property type="protein sequence ID" value="QJA58340.1"/>
    <property type="molecule type" value="Genomic_DNA"/>
</dbReference>
<dbReference type="SUPFAM" id="SSF53335">
    <property type="entry name" value="S-adenosyl-L-methionine-dependent methyltransferases"/>
    <property type="match status" value="1"/>
</dbReference>
<feature type="domain" description="Methyltransferase" evidence="1">
    <location>
        <begin position="42"/>
        <end position="127"/>
    </location>
</feature>
<protein>
    <submittedName>
        <fullName evidence="3">Putative methyltransferase</fullName>
    </submittedName>
</protein>
<gene>
    <name evidence="3" type="ORF">MM415A02229_0013</name>
    <name evidence="2" type="ORF">MM415B01469_0018</name>
</gene>
<dbReference type="GO" id="GO:0008168">
    <property type="term" value="F:methyltransferase activity"/>
    <property type="evidence" value="ECO:0007669"/>
    <property type="project" value="UniProtKB-KW"/>
</dbReference>